<name>A0A1G5JYN9_9FIRM</name>
<dbReference type="STRING" id="1120976.SAMN03080606_03095"/>
<dbReference type="AlphaFoldDB" id="A0A1G5JYN9"/>
<protein>
    <recommendedName>
        <fullName evidence="3">DUF2577 domain-containing protein</fullName>
    </recommendedName>
</protein>
<dbReference type="EMBL" id="FMUS01000022">
    <property type="protein sequence ID" value="SCY92970.1"/>
    <property type="molecule type" value="Genomic_DNA"/>
</dbReference>
<dbReference type="RefSeq" id="WP_091545384.1">
    <property type="nucleotide sequence ID" value="NZ_FMUS01000022.1"/>
</dbReference>
<dbReference type="OrthoDB" id="2974213at2"/>
<reference evidence="1 2" key="1">
    <citation type="submission" date="2016-10" db="EMBL/GenBank/DDBJ databases">
        <authorList>
            <person name="de Groot N.N."/>
        </authorList>
    </citation>
    <scope>NUCLEOTIDE SEQUENCE [LARGE SCALE GENOMIC DNA]</scope>
    <source>
        <strain evidence="1 2">DSM 18978</strain>
    </source>
</reference>
<dbReference type="InterPro" id="IPR022555">
    <property type="entry name" value="DUF2577"/>
</dbReference>
<dbReference type="Proteomes" id="UP000198636">
    <property type="component" value="Unassembled WGS sequence"/>
</dbReference>
<evidence type="ECO:0000313" key="1">
    <source>
        <dbReference type="EMBL" id="SCY92970.1"/>
    </source>
</evidence>
<accession>A0A1G5JYN9</accession>
<dbReference type="Pfam" id="PF10844">
    <property type="entry name" value="DUF2577"/>
    <property type="match status" value="1"/>
</dbReference>
<evidence type="ECO:0000313" key="2">
    <source>
        <dbReference type="Proteomes" id="UP000198636"/>
    </source>
</evidence>
<keyword evidence="2" id="KW-1185">Reference proteome</keyword>
<organism evidence="1 2">
    <name type="scientific">Alkaliphilus peptidifermentans DSM 18978</name>
    <dbReference type="NCBI Taxonomy" id="1120976"/>
    <lineage>
        <taxon>Bacteria</taxon>
        <taxon>Bacillati</taxon>
        <taxon>Bacillota</taxon>
        <taxon>Clostridia</taxon>
        <taxon>Peptostreptococcales</taxon>
        <taxon>Natronincolaceae</taxon>
        <taxon>Alkaliphilus</taxon>
    </lineage>
</organism>
<gene>
    <name evidence="1" type="ORF">SAMN03080606_03095</name>
</gene>
<evidence type="ECO:0008006" key="3">
    <source>
        <dbReference type="Google" id="ProtNLM"/>
    </source>
</evidence>
<proteinExistence type="predicted"/>
<sequence length="116" mass="12782">MNGIVELAKILKARDNIINSGIQIGVVISPLPNIKIALGEKIILTKRHLVFASHILDNYQRKYKVNGSIQLPDVSTSYSGEGTIELTDGLETGDKVILIPTKDEQVYYVIDKAVSF</sequence>